<dbReference type="AlphaFoldDB" id="A0AAE0WNH0"/>
<reference evidence="2" key="1">
    <citation type="submission" date="2023-07" db="EMBL/GenBank/DDBJ databases">
        <title>Black Yeasts Isolated from many extreme environments.</title>
        <authorList>
            <person name="Coleine C."/>
            <person name="Stajich J.E."/>
            <person name="Selbmann L."/>
        </authorList>
    </citation>
    <scope>NUCLEOTIDE SEQUENCE</scope>
    <source>
        <strain evidence="2">CCFEE 5485</strain>
    </source>
</reference>
<comment type="caution">
    <text evidence="2">The sequence shown here is derived from an EMBL/GenBank/DDBJ whole genome shotgun (WGS) entry which is preliminary data.</text>
</comment>
<dbReference type="EMBL" id="JAUTXT010000016">
    <property type="protein sequence ID" value="KAK3675055.1"/>
    <property type="molecule type" value="Genomic_DNA"/>
</dbReference>
<sequence length="129" mass="13674">MASRTYVNLGVLMAGVFGVFTAYSAFQPELQREQEEKAGGFQQKHVETKDNVISEAILSDLRDAKEQVAGTKNQGSGKGALWGVREAIFGSGKTADTKVPAQQALTAAPIQKTDAAVVMSKAEAESKKG</sequence>
<protein>
    <submittedName>
        <fullName evidence="2">Uncharacterized protein</fullName>
    </submittedName>
</protein>
<evidence type="ECO:0000256" key="1">
    <source>
        <dbReference type="SAM" id="Phobius"/>
    </source>
</evidence>
<feature type="transmembrane region" description="Helical" evidence="1">
    <location>
        <begin position="6"/>
        <end position="26"/>
    </location>
</feature>
<name>A0AAE0WNH0_9PEZI</name>
<organism evidence="2 3">
    <name type="scientific">Recurvomyces mirabilis</name>
    <dbReference type="NCBI Taxonomy" id="574656"/>
    <lineage>
        <taxon>Eukaryota</taxon>
        <taxon>Fungi</taxon>
        <taxon>Dikarya</taxon>
        <taxon>Ascomycota</taxon>
        <taxon>Pezizomycotina</taxon>
        <taxon>Dothideomycetes</taxon>
        <taxon>Dothideomycetidae</taxon>
        <taxon>Mycosphaerellales</taxon>
        <taxon>Teratosphaeriaceae</taxon>
        <taxon>Recurvomyces</taxon>
    </lineage>
</organism>
<keyword evidence="1" id="KW-0812">Transmembrane</keyword>
<keyword evidence="3" id="KW-1185">Reference proteome</keyword>
<keyword evidence="1" id="KW-1133">Transmembrane helix</keyword>
<keyword evidence="1" id="KW-0472">Membrane</keyword>
<proteinExistence type="predicted"/>
<evidence type="ECO:0000313" key="2">
    <source>
        <dbReference type="EMBL" id="KAK3675055.1"/>
    </source>
</evidence>
<evidence type="ECO:0000313" key="3">
    <source>
        <dbReference type="Proteomes" id="UP001274830"/>
    </source>
</evidence>
<dbReference type="Proteomes" id="UP001274830">
    <property type="component" value="Unassembled WGS sequence"/>
</dbReference>
<accession>A0AAE0WNH0</accession>
<gene>
    <name evidence="2" type="ORF">LTR78_004989</name>
</gene>